<organism evidence="1 2">
    <name type="scientific">Emiliania huxleyi (strain CCMP1516)</name>
    <dbReference type="NCBI Taxonomy" id="280463"/>
    <lineage>
        <taxon>Eukaryota</taxon>
        <taxon>Haptista</taxon>
        <taxon>Haptophyta</taxon>
        <taxon>Prymnesiophyceae</taxon>
        <taxon>Isochrysidales</taxon>
        <taxon>Noelaerhabdaceae</taxon>
        <taxon>Emiliania</taxon>
    </lineage>
</organism>
<dbReference type="EnsemblProtists" id="EOD23241">
    <property type="protein sequence ID" value="EOD23241"/>
    <property type="gene ID" value="EMIHUDRAFT_368257"/>
</dbReference>
<dbReference type="KEGG" id="ehx:EMIHUDRAFT_368257"/>
<protein>
    <recommendedName>
        <fullName evidence="3">C-type lectin domain-containing protein</fullName>
    </recommendedName>
</protein>
<accession>A0A0D3JIA6</accession>
<evidence type="ECO:0000313" key="2">
    <source>
        <dbReference type="Proteomes" id="UP000013827"/>
    </source>
</evidence>
<name>A0A0D3JIA6_EMIH1</name>
<evidence type="ECO:0008006" key="3">
    <source>
        <dbReference type="Google" id="ProtNLM"/>
    </source>
</evidence>
<reference evidence="2" key="1">
    <citation type="journal article" date="2013" name="Nature">
        <title>Pan genome of the phytoplankton Emiliania underpins its global distribution.</title>
        <authorList>
            <person name="Read B.A."/>
            <person name="Kegel J."/>
            <person name="Klute M.J."/>
            <person name="Kuo A."/>
            <person name="Lefebvre S.C."/>
            <person name="Maumus F."/>
            <person name="Mayer C."/>
            <person name="Miller J."/>
            <person name="Monier A."/>
            <person name="Salamov A."/>
            <person name="Young J."/>
            <person name="Aguilar M."/>
            <person name="Claverie J.M."/>
            <person name="Frickenhaus S."/>
            <person name="Gonzalez K."/>
            <person name="Herman E.K."/>
            <person name="Lin Y.C."/>
            <person name="Napier J."/>
            <person name="Ogata H."/>
            <person name="Sarno A.F."/>
            <person name="Shmutz J."/>
            <person name="Schroeder D."/>
            <person name="de Vargas C."/>
            <person name="Verret F."/>
            <person name="von Dassow P."/>
            <person name="Valentin K."/>
            <person name="Van de Peer Y."/>
            <person name="Wheeler G."/>
            <person name="Dacks J.B."/>
            <person name="Delwiche C.F."/>
            <person name="Dyhrman S.T."/>
            <person name="Glockner G."/>
            <person name="John U."/>
            <person name="Richards T."/>
            <person name="Worden A.Z."/>
            <person name="Zhang X."/>
            <person name="Grigoriev I.V."/>
            <person name="Allen A.E."/>
            <person name="Bidle K."/>
            <person name="Borodovsky M."/>
            <person name="Bowler C."/>
            <person name="Brownlee C."/>
            <person name="Cock J.M."/>
            <person name="Elias M."/>
            <person name="Gladyshev V.N."/>
            <person name="Groth M."/>
            <person name="Guda C."/>
            <person name="Hadaegh A."/>
            <person name="Iglesias-Rodriguez M.D."/>
            <person name="Jenkins J."/>
            <person name="Jones B.M."/>
            <person name="Lawson T."/>
            <person name="Leese F."/>
            <person name="Lindquist E."/>
            <person name="Lobanov A."/>
            <person name="Lomsadze A."/>
            <person name="Malik S.B."/>
            <person name="Marsh M.E."/>
            <person name="Mackinder L."/>
            <person name="Mock T."/>
            <person name="Mueller-Roeber B."/>
            <person name="Pagarete A."/>
            <person name="Parker M."/>
            <person name="Probert I."/>
            <person name="Quesneville H."/>
            <person name="Raines C."/>
            <person name="Rensing S.A."/>
            <person name="Riano-Pachon D.M."/>
            <person name="Richier S."/>
            <person name="Rokitta S."/>
            <person name="Shiraiwa Y."/>
            <person name="Soanes D.M."/>
            <person name="van der Giezen M."/>
            <person name="Wahlund T.M."/>
            <person name="Williams B."/>
            <person name="Wilson W."/>
            <person name="Wolfe G."/>
            <person name="Wurch L.L."/>
        </authorList>
    </citation>
    <scope>NUCLEOTIDE SEQUENCE</scope>
</reference>
<keyword evidence="2" id="KW-1185">Reference proteome</keyword>
<dbReference type="RefSeq" id="XP_005775670.1">
    <property type="nucleotide sequence ID" value="XM_005775613.1"/>
</dbReference>
<dbReference type="AlphaFoldDB" id="A0A0D3JIA6"/>
<dbReference type="PaxDb" id="2903-EOD23241"/>
<reference evidence="1" key="2">
    <citation type="submission" date="2024-10" db="UniProtKB">
        <authorList>
            <consortium name="EnsemblProtists"/>
        </authorList>
    </citation>
    <scope>IDENTIFICATION</scope>
</reference>
<dbReference type="HOGENOM" id="CLU_2965704_0_0_1"/>
<sequence length="59" mass="6566">MLVECSVDEAAATAALLTPFDQCHAWIRAEKPLQKPKQGWAWVDSPERWVARDADTAGK</sequence>
<proteinExistence type="predicted"/>
<dbReference type="Proteomes" id="UP000013827">
    <property type="component" value="Unassembled WGS sequence"/>
</dbReference>
<dbReference type="GeneID" id="17268787"/>
<evidence type="ECO:0000313" key="1">
    <source>
        <dbReference type="EnsemblProtists" id="EOD23241"/>
    </source>
</evidence>